<dbReference type="OrthoDB" id="164807at2759"/>
<keyword evidence="8" id="KW-1185">Reference proteome</keyword>
<name>A0A3M6VA91_9STRA</name>
<dbReference type="SUPFAM" id="SSF46565">
    <property type="entry name" value="Chaperone J-domain"/>
    <property type="match status" value="1"/>
</dbReference>
<dbReference type="Proteomes" id="UP000282087">
    <property type="component" value="Unassembled WGS sequence"/>
</dbReference>
<dbReference type="GO" id="GO:0008198">
    <property type="term" value="F:ferrous iron binding"/>
    <property type="evidence" value="ECO:0007669"/>
    <property type="project" value="TreeGrafter"/>
</dbReference>
<dbReference type="Gene3D" id="1.10.287.110">
    <property type="entry name" value="DnaJ domain"/>
    <property type="match status" value="1"/>
</dbReference>
<feature type="domain" description="DPH-type MB" evidence="6">
    <location>
        <begin position="95"/>
        <end position="156"/>
    </location>
</feature>
<dbReference type="SMART" id="SM00271">
    <property type="entry name" value="DnaJ"/>
    <property type="match status" value="1"/>
</dbReference>
<evidence type="ECO:0008006" key="9">
    <source>
        <dbReference type="Google" id="ProtNLM"/>
    </source>
</evidence>
<dbReference type="GO" id="GO:0001671">
    <property type="term" value="F:ATPase activator activity"/>
    <property type="evidence" value="ECO:0007669"/>
    <property type="project" value="TreeGrafter"/>
</dbReference>
<comment type="caution">
    <text evidence="7">The sequence shown here is derived from an EMBL/GenBank/DDBJ whole genome shotgun (WGS) entry which is preliminary data.</text>
</comment>
<dbReference type="PROSITE" id="PS50076">
    <property type="entry name" value="DNAJ_2"/>
    <property type="match status" value="1"/>
</dbReference>
<dbReference type="CDD" id="cd06257">
    <property type="entry name" value="DnaJ"/>
    <property type="match status" value="1"/>
</dbReference>
<evidence type="ECO:0000256" key="3">
    <source>
        <dbReference type="ARBA" id="ARBA00022833"/>
    </source>
</evidence>
<reference evidence="7 8" key="1">
    <citation type="submission" date="2018-06" db="EMBL/GenBank/DDBJ databases">
        <title>Comparative genomics of downy mildews reveals potential adaptations to biotrophy.</title>
        <authorList>
            <person name="Fletcher K."/>
            <person name="Klosterman S.J."/>
            <person name="Derevnina L."/>
            <person name="Martin F."/>
            <person name="Koike S."/>
            <person name="Reyes Chin-Wo S."/>
            <person name="Mou B."/>
            <person name="Michelmore R."/>
        </authorList>
    </citation>
    <scope>NUCLEOTIDE SEQUENCE [LARGE SCALE GENOMIC DNA]</scope>
    <source>
        <strain evidence="7 8">R14</strain>
    </source>
</reference>
<accession>A0A3M6VA91</accession>
<evidence type="ECO:0000256" key="2">
    <source>
        <dbReference type="ARBA" id="ARBA00022723"/>
    </source>
</evidence>
<dbReference type="STRING" id="542832.A0A3M6VA91"/>
<dbReference type="InterPro" id="IPR036869">
    <property type="entry name" value="J_dom_sf"/>
</dbReference>
<evidence type="ECO:0000259" key="6">
    <source>
        <dbReference type="PROSITE" id="PS51074"/>
    </source>
</evidence>
<dbReference type="AlphaFoldDB" id="A0A3M6VA91"/>
<sequence>MTLPSYYEVLGVAATCSTDDIRHAYHQVARKYHPDKRLKDVSSDADDSVAKNEQQFLSVQAAYETLRNAELRQQYDDKLQQDKLVRKREQEVVVVSDEVSLADMQREVLQAEDDEVIYTHQCRCGDLYEITEDELHDGVDVVSCIGCSLHIRVLPDTRAN</sequence>
<dbReference type="EMBL" id="QLLG01000462">
    <property type="protein sequence ID" value="RMX63023.1"/>
    <property type="molecule type" value="Genomic_DNA"/>
</dbReference>
<dbReference type="PANTHER" id="PTHR45255:SF1">
    <property type="entry name" value="DNAJ HOMOLOG SUBFAMILY C MEMBER 24"/>
    <property type="match status" value="1"/>
</dbReference>
<dbReference type="PROSITE" id="PS51074">
    <property type="entry name" value="DPH_MB"/>
    <property type="match status" value="1"/>
</dbReference>
<feature type="domain" description="J" evidence="5">
    <location>
        <begin position="5"/>
        <end position="79"/>
    </location>
</feature>
<dbReference type="SUPFAM" id="SSF144217">
    <property type="entry name" value="CSL zinc finger"/>
    <property type="match status" value="1"/>
</dbReference>
<keyword evidence="2" id="KW-0479">Metal-binding</keyword>
<protein>
    <recommendedName>
        <fullName evidence="9">Diphthamide biosynthesis protein 4</fullName>
    </recommendedName>
</protein>
<dbReference type="PRINTS" id="PR00625">
    <property type="entry name" value="JDOMAIN"/>
</dbReference>
<evidence type="ECO:0000313" key="7">
    <source>
        <dbReference type="EMBL" id="RMX63023.1"/>
    </source>
</evidence>
<dbReference type="InterPro" id="IPR036671">
    <property type="entry name" value="DPH_MB_sf"/>
</dbReference>
<dbReference type="Gene3D" id="3.10.660.10">
    <property type="entry name" value="DPH Zinc finger"/>
    <property type="match status" value="1"/>
</dbReference>
<keyword evidence="3" id="KW-0862">Zinc</keyword>
<evidence type="ECO:0000313" key="8">
    <source>
        <dbReference type="Proteomes" id="UP000282087"/>
    </source>
</evidence>
<dbReference type="Pfam" id="PF05207">
    <property type="entry name" value="Zn_ribbon_CSL"/>
    <property type="match status" value="1"/>
</dbReference>
<dbReference type="PANTHER" id="PTHR45255">
    <property type="entry name" value="DNAJ HOMOLOG SUBFAMILY C MEMBER 24"/>
    <property type="match status" value="1"/>
</dbReference>
<keyword evidence="4" id="KW-0408">Iron</keyword>
<dbReference type="InterPro" id="IPR001623">
    <property type="entry name" value="DnaJ_domain"/>
</dbReference>
<gene>
    <name evidence="7" type="ORF">DD238_007412</name>
</gene>
<dbReference type="Pfam" id="PF00226">
    <property type="entry name" value="DnaJ"/>
    <property type="match status" value="1"/>
</dbReference>
<organism evidence="7 8">
    <name type="scientific">Peronospora effusa</name>
    <dbReference type="NCBI Taxonomy" id="542832"/>
    <lineage>
        <taxon>Eukaryota</taxon>
        <taxon>Sar</taxon>
        <taxon>Stramenopiles</taxon>
        <taxon>Oomycota</taxon>
        <taxon>Peronosporomycetes</taxon>
        <taxon>Peronosporales</taxon>
        <taxon>Peronosporaceae</taxon>
        <taxon>Peronospora</taxon>
    </lineage>
</organism>
<proteinExistence type="inferred from homology"/>
<evidence type="ECO:0000256" key="4">
    <source>
        <dbReference type="ARBA" id="ARBA00023004"/>
    </source>
</evidence>
<evidence type="ECO:0000256" key="1">
    <source>
        <dbReference type="ARBA" id="ARBA00006169"/>
    </source>
</evidence>
<dbReference type="InterPro" id="IPR007872">
    <property type="entry name" value="DPH_MB_dom"/>
</dbReference>
<comment type="similarity">
    <text evidence="1">Belongs to the DPH4 family.</text>
</comment>
<evidence type="ECO:0000259" key="5">
    <source>
        <dbReference type="PROSITE" id="PS50076"/>
    </source>
</evidence>